<gene>
    <name evidence="1" type="ORF">GCK32_017357</name>
</gene>
<sequence>MNAASESSISSVLISEACPRRRTLCSFEGCGIRCSPKRNSGNWVEH</sequence>
<evidence type="ECO:0000313" key="2">
    <source>
        <dbReference type="Proteomes" id="UP001331761"/>
    </source>
</evidence>
<proteinExistence type="predicted"/>
<name>A0AAN8FEG4_TRICO</name>
<dbReference type="AlphaFoldDB" id="A0AAN8FEG4"/>
<keyword evidence="2" id="KW-1185">Reference proteome</keyword>
<dbReference type="EMBL" id="WIXE01013904">
    <property type="protein sequence ID" value="KAK5974709.1"/>
    <property type="molecule type" value="Genomic_DNA"/>
</dbReference>
<comment type="caution">
    <text evidence="1">The sequence shown here is derived from an EMBL/GenBank/DDBJ whole genome shotgun (WGS) entry which is preliminary data.</text>
</comment>
<dbReference type="Proteomes" id="UP001331761">
    <property type="component" value="Unassembled WGS sequence"/>
</dbReference>
<organism evidence="1 2">
    <name type="scientific">Trichostrongylus colubriformis</name>
    <name type="common">Black scour worm</name>
    <dbReference type="NCBI Taxonomy" id="6319"/>
    <lineage>
        <taxon>Eukaryota</taxon>
        <taxon>Metazoa</taxon>
        <taxon>Ecdysozoa</taxon>
        <taxon>Nematoda</taxon>
        <taxon>Chromadorea</taxon>
        <taxon>Rhabditida</taxon>
        <taxon>Rhabditina</taxon>
        <taxon>Rhabditomorpha</taxon>
        <taxon>Strongyloidea</taxon>
        <taxon>Trichostrongylidae</taxon>
        <taxon>Trichostrongylus</taxon>
    </lineage>
</organism>
<accession>A0AAN8FEG4</accession>
<protein>
    <submittedName>
        <fullName evidence="1">Uncharacterized protein</fullName>
    </submittedName>
</protein>
<evidence type="ECO:0000313" key="1">
    <source>
        <dbReference type="EMBL" id="KAK5974709.1"/>
    </source>
</evidence>
<reference evidence="1 2" key="1">
    <citation type="submission" date="2019-10" db="EMBL/GenBank/DDBJ databases">
        <title>Assembly and Annotation for the nematode Trichostrongylus colubriformis.</title>
        <authorList>
            <person name="Martin J."/>
        </authorList>
    </citation>
    <scope>NUCLEOTIDE SEQUENCE [LARGE SCALE GENOMIC DNA]</scope>
    <source>
        <strain evidence="1">G859</strain>
        <tissue evidence="1">Whole worm</tissue>
    </source>
</reference>